<dbReference type="GO" id="GO:0005912">
    <property type="term" value="C:adherens junction"/>
    <property type="evidence" value="ECO:0007669"/>
    <property type="project" value="UniProtKB-SubCell"/>
</dbReference>
<dbReference type="RefSeq" id="XP_029965502.1">
    <property type="nucleotide sequence ID" value="XM_030109642.1"/>
</dbReference>
<organism evidence="10 11">
    <name type="scientific">Salarias fasciatus</name>
    <name type="common">Jewelled blenny</name>
    <name type="synonym">Blennius fasciatus</name>
    <dbReference type="NCBI Taxonomy" id="181472"/>
    <lineage>
        <taxon>Eukaryota</taxon>
        <taxon>Metazoa</taxon>
        <taxon>Chordata</taxon>
        <taxon>Craniata</taxon>
        <taxon>Vertebrata</taxon>
        <taxon>Euteleostomi</taxon>
        <taxon>Actinopterygii</taxon>
        <taxon>Neopterygii</taxon>
        <taxon>Teleostei</taxon>
        <taxon>Neoteleostei</taxon>
        <taxon>Acanthomorphata</taxon>
        <taxon>Ovalentaria</taxon>
        <taxon>Blenniimorphae</taxon>
        <taxon>Blenniiformes</taxon>
        <taxon>Blennioidei</taxon>
        <taxon>Blenniidae</taxon>
        <taxon>Salariinae</taxon>
        <taxon>Salarias</taxon>
    </lineage>
</organism>
<dbReference type="AlphaFoldDB" id="A0A672IRK7"/>
<dbReference type="PANTHER" id="PTHR13546:SF14">
    <property type="entry name" value="COILED-COIL DOMAIN-CONTAINING PROTEIN 85C"/>
    <property type="match status" value="1"/>
</dbReference>
<name>A0A672IRK7_SALFA</name>
<evidence type="ECO:0000256" key="6">
    <source>
        <dbReference type="ARBA" id="ARBA00022949"/>
    </source>
</evidence>
<evidence type="ECO:0000256" key="9">
    <source>
        <dbReference type="SAM" id="MobiDB-lite"/>
    </source>
</evidence>
<evidence type="ECO:0000256" key="2">
    <source>
        <dbReference type="ARBA" id="ARBA00004536"/>
    </source>
</evidence>
<accession>A0A672IRK7</accession>
<keyword evidence="5" id="KW-0217">Developmental protein</keyword>
<feature type="compositionally biased region" description="Polar residues" evidence="9">
    <location>
        <begin position="157"/>
        <end position="172"/>
    </location>
</feature>
<evidence type="ECO:0000256" key="5">
    <source>
        <dbReference type="ARBA" id="ARBA00022473"/>
    </source>
</evidence>
<proteinExistence type="inferred from homology"/>
<evidence type="ECO:0000256" key="4">
    <source>
        <dbReference type="ARBA" id="ARBA00022427"/>
    </source>
</evidence>
<feature type="region of interest" description="Disordered" evidence="9">
    <location>
        <begin position="155"/>
        <end position="242"/>
    </location>
</feature>
<dbReference type="Ensembl" id="ENSSFAT00005045019.1">
    <property type="protein sequence ID" value="ENSSFAP00005043470.1"/>
    <property type="gene ID" value="ENSSFAG00005021499.1"/>
</dbReference>
<keyword evidence="6" id="KW-0965">Cell junction</keyword>
<dbReference type="GO" id="GO:0005923">
    <property type="term" value="C:bicellular tight junction"/>
    <property type="evidence" value="ECO:0007669"/>
    <property type="project" value="UniProtKB-SubCell"/>
</dbReference>
<keyword evidence="7 8" id="KW-0175">Coiled coil</keyword>
<evidence type="ECO:0000313" key="11">
    <source>
        <dbReference type="Proteomes" id="UP000472267"/>
    </source>
</evidence>
<evidence type="ECO:0008006" key="12">
    <source>
        <dbReference type="Google" id="ProtNLM"/>
    </source>
</evidence>
<dbReference type="PANTHER" id="PTHR13546">
    <property type="entry name" value="RE60986P"/>
    <property type="match status" value="1"/>
</dbReference>
<comment type="similarity">
    <text evidence="3">Belongs to the CCDC85 family.</text>
</comment>
<protein>
    <recommendedName>
        <fullName evidence="12">Coiled-coil domain containing 85C</fullName>
    </recommendedName>
</protein>
<evidence type="ECO:0000313" key="10">
    <source>
        <dbReference type="Ensembl" id="ENSSFAP00005043470.1"/>
    </source>
</evidence>
<evidence type="ECO:0000256" key="7">
    <source>
        <dbReference type="ARBA" id="ARBA00023054"/>
    </source>
</evidence>
<dbReference type="GeneID" id="115401451"/>
<reference evidence="10" key="3">
    <citation type="submission" date="2025-09" db="UniProtKB">
        <authorList>
            <consortium name="Ensembl"/>
        </authorList>
    </citation>
    <scope>IDENTIFICATION</scope>
</reference>
<dbReference type="InterPro" id="IPR019359">
    <property type="entry name" value="CCDC85"/>
</dbReference>
<keyword evidence="11" id="KW-1185">Reference proteome</keyword>
<evidence type="ECO:0000256" key="8">
    <source>
        <dbReference type="SAM" id="Coils"/>
    </source>
</evidence>
<feature type="coiled-coil region" evidence="8">
    <location>
        <begin position="58"/>
        <end position="85"/>
    </location>
</feature>
<dbReference type="CTD" id="436901"/>
<comment type="subcellular location">
    <subcellularLocation>
        <location evidence="2">Cell junction</location>
        <location evidence="2">Adherens junction</location>
    </subcellularLocation>
    <subcellularLocation>
        <location evidence="1">Cell junction</location>
        <location evidence="1">Tight junction</location>
    </subcellularLocation>
</comment>
<dbReference type="Pfam" id="PF10226">
    <property type="entry name" value="CCDC85"/>
    <property type="match status" value="1"/>
</dbReference>
<sequence length="392" mass="44350">MAKNPSEGPKDDLGQLTDDELLRCSKDELLRKLRRIDGEKMNLMIEHGNMMKDINRRLQVHLHEIRSLKEINQKLQDDNHELRELCCFLDDDRQKGKKLSREWQRFGRYTASAMWKEVGTYMMKLKELEANQESVLRENSELKEIILMLDEERNGAGSRSSIDSQSSLTNLNGGTGTVRDVGDGSSTSSTGSAGSPDHHNHNHIHKPSENNKLGPTMRRSMDDLSAPHHHRSIPNGLNDSSSNYIRQLETKVRILEDDNNKLLSQCNPGDLRALRKGMTLYHSESQLSSLPQRQEAMHMGTGRLPTSESSPATGYLSCVQKPEAVVHAMKVLEVHENLDKQVPEDYEDDLSEKEKAIVREMCNVVWRKLGDAAGSKLSIRQHLSGNQFKGPL</sequence>
<reference evidence="10" key="2">
    <citation type="submission" date="2025-08" db="UniProtKB">
        <authorList>
            <consortium name="Ensembl"/>
        </authorList>
    </citation>
    <scope>IDENTIFICATION</scope>
</reference>
<evidence type="ECO:0000256" key="1">
    <source>
        <dbReference type="ARBA" id="ARBA00004435"/>
    </source>
</evidence>
<feature type="compositionally biased region" description="Low complexity" evidence="9">
    <location>
        <begin position="177"/>
        <end position="195"/>
    </location>
</feature>
<keyword evidence="4" id="KW-0796">Tight junction</keyword>
<evidence type="ECO:0000256" key="3">
    <source>
        <dbReference type="ARBA" id="ARBA00009052"/>
    </source>
</evidence>
<dbReference type="Proteomes" id="UP000472267">
    <property type="component" value="Chromosome 15"/>
</dbReference>
<gene>
    <name evidence="10" type="primary">ccdc85c</name>
</gene>
<reference evidence="10" key="1">
    <citation type="submission" date="2019-06" db="EMBL/GenBank/DDBJ databases">
        <authorList>
            <consortium name="Wellcome Sanger Institute Data Sharing"/>
        </authorList>
    </citation>
    <scope>NUCLEOTIDE SEQUENCE [LARGE SCALE GENOMIC DNA]</scope>
</reference>